<evidence type="ECO:0000313" key="10">
    <source>
        <dbReference type="RefSeq" id="XP_017777219.1"/>
    </source>
</evidence>
<name>A0ABM1MRL9_NICVS</name>
<evidence type="ECO:0000313" key="9">
    <source>
        <dbReference type="Proteomes" id="UP000695000"/>
    </source>
</evidence>
<comment type="subcellular location">
    <subcellularLocation>
        <location evidence="1">Mitochondrion</location>
    </subcellularLocation>
</comment>
<dbReference type="RefSeq" id="XP_017777219.1">
    <property type="nucleotide sequence ID" value="XM_017921730.1"/>
</dbReference>
<evidence type="ECO:0000256" key="7">
    <source>
        <dbReference type="ARBA" id="ARBA00035273"/>
    </source>
</evidence>
<keyword evidence="3" id="KW-0809">Transit peptide</keyword>
<keyword evidence="4 10" id="KW-0689">Ribosomal protein</keyword>
<comment type="similarity">
    <text evidence="2">Belongs to the bacterial ribosomal protein bL35 family.</text>
</comment>
<evidence type="ECO:0000256" key="6">
    <source>
        <dbReference type="ARBA" id="ARBA00023274"/>
    </source>
</evidence>
<evidence type="ECO:0000256" key="5">
    <source>
        <dbReference type="ARBA" id="ARBA00023128"/>
    </source>
</evidence>
<evidence type="ECO:0000256" key="1">
    <source>
        <dbReference type="ARBA" id="ARBA00004173"/>
    </source>
</evidence>
<dbReference type="GO" id="GO:0005840">
    <property type="term" value="C:ribosome"/>
    <property type="evidence" value="ECO:0007669"/>
    <property type="project" value="UniProtKB-KW"/>
</dbReference>
<keyword evidence="5" id="KW-0496">Mitochondrion</keyword>
<evidence type="ECO:0000256" key="4">
    <source>
        <dbReference type="ARBA" id="ARBA00022980"/>
    </source>
</evidence>
<evidence type="ECO:0000256" key="2">
    <source>
        <dbReference type="ARBA" id="ARBA00006598"/>
    </source>
</evidence>
<dbReference type="PANTHER" id="PTHR15909">
    <property type="entry name" value="39S RIBOSOMAL PROTEIN L35, MITOCHONDRIAL"/>
    <property type="match status" value="1"/>
</dbReference>
<reference evidence="10" key="1">
    <citation type="submission" date="2025-08" db="UniProtKB">
        <authorList>
            <consortium name="RefSeq"/>
        </authorList>
    </citation>
    <scope>IDENTIFICATION</scope>
    <source>
        <tissue evidence="10">Whole Larva</tissue>
    </source>
</reference>
<sequence length="173" mass="20526">MFRVLVRRALQCSSRAFPTLQNATRLQPIASNFSTLLKPFTCTVNSPLLSNPRVQEIGNNAQRSLTKYTLSKGRRRTCKAVLKRFYRLDWGGWIHTKCGRNKKIWQKHPARMRRLRQHVFCNGNQNTLLDKMVCNFWRKPKYYVEDPYEPYHNREEFKYTSAKPKPYFPPQGV</sequence>
<keyword evidence="9" id="KW-1185">Reference proteome</keyword>
<evidence type="ECO:0000256" key="8">
    <source>
        <dbReference type="ARBA" id="ARBA00035418"/>
    </source>
</evidence>
<dbReference type="InterPro" id="IPR037229">
    <property type="entry name" value="Ribosomal_bL35_sf"/>
</dbReference>
<dbReference type="Proteomes" id="UP000695000">
    <property type="component" value="Unplaced"/>
</dbReference>
<gene>
    <name evidence="10" type="primary">LOC108563137</name>
</gene>
<dbReference type="InterPro" id="IPR021137">
    <property type="entry name" value="Ribosomal_bL35-like"/>
</dbReference>
<accession>A0ABM1MRL9</accession>
<dbReference type="PANTHER" id="PTHR15909:SF0">
    <property type="entry name" value="LARGE RIBOSOMAL SUBUNIT PROTEIN BL35M"/>
    <property type="match status" value="1"/>
</dbReference>
<keyword evidence="6" id="KW-0687">Ribonucleoprotein</keyword>
<dbReference type="GeneID" id="108563137"/>
<dbReference type="InterPro" id="IPR019338">
    <property type="entry name" value="Ribosomal_bL35m"/>
</dbReference>
<dbReference type="Gene3D" id="4.10.410.60">
    <property type="match status" value="1"/>
</dbReference>
<organism evidence="9 10">
    <name type="scientific">Nicrophorus vespilloides</name>
    <name type="common">Boreal carrion beetle</name>
    <dbReference type="NCBI Taxonomy" id="110193"/>
    <lineage>
        <taxon>Eukaryota</taxon>
        <taxon>Metazoa</taxon>
        <taxon>Ecdysozoa</taxon>
        <taxon>Arthropoda</taxon>
        <taxon>Hexapoda</taxon>
        <taxon>Insecta</taxon>
        <taxon>Pterygota</taxon>
        <taxon>Neoptera</taxon>
        <taxon>Endopterygota</taxon>
        <taxon>Coleoptera</taxon>
        <taxon>Polyphaga</taxon>
        <taxon>Staphyliniformia</taxon>
        <taxon>Silphidae</taxon>
        <taxon>Nicrophorinae</taxon>
        <taxon>Nicrophorus</taxon>
    </lineage>
</organism>
<protein>
    <recommendedName>
        <fullName evidence="7">Large ribosomal subunit protein bL35m</fullName>
    </recommendedName>
    <alternativeName>
        <fullName evidence="8">39S ribosomal protein L35, mitochondrial</fullName>
    </alternativeName>
</protein>
<dbReference type="Pfam" id="PF01632">
    <property type="entry name" value="Ribosomal_L35p"/>
    <property type="match status" value="1"/>
</dbReference>
<dbReference type="SUPFAM" id="SSF143034">
    <property type="entry name" value="L35p-like"/>
    <property type="match status" value="1"/>
</dbReference>
<evidence type="ECO:0000256" key="3">
    <source>
        <dbReference type="ARBA" id="ARBA00022946"/>
    </source>
</evidence>
<proteinExistence type="inferred from homology"/>